<dbReference type="EMBL" id="BAAANF010000027">
    <property type="protein sequence ID" value="GAA1717183.1"/>
    <property type="molecule type" value="Genomic_DNA"/>
</dbReference>
<proteinExistence type="predicted"/>
<name>A0ABN2J3G4_9ACTN</name>
<keyword evidence="3" id="KW-1185">Reference proteome</keyword>
<gene>
    <name evidence="2" type="ORF">GCM10009745_77350</name>
</gene>
<feature type="region of interest" description="Disordered" evidence="1">
    <location>
        <begin position="72"/>
        <end position="92"/>
    </location>
</feature>
<accession>A0ABN2J3G4</accession>
<sequence>MGVEVGRGLEVVGNGGEGEFAEAVLEGCVAAGQKGDADVNHRLGGVAGADHGIVQLHEAGLEAGDRAADQVGRGRVKGEREATAVERVGEGL</sequence>
<evidence type="ECO:0000313" key="2">
    <source>
        <dbReference type="EMBL" id="GAA1717183.1"/>
    </source>
</evidence>
<comment type="caution">
    <text evidence="2">The sequence shown here is derived from an EMBL/GenBank/DDBJ whole genome shotgun (WGS) entry which is preliminary data.</text>
</comment>
<organism evidence="2 3">
    <name type="scientific">Kribbella yunnanensis</name>
    <dbReference type="NCBI Taxonomy" id="190194"/>
    <lineage>
        <taxon>Bacteria</taxon>
        <taxon>Bacillati</taxon>
        <taxon>Actinomycetota</taxon>
        <taxon>Actinomycetes</taxon>
        <taxon>Propionibacteriales</taxon>
        <taxon>Kribbellaceae</taxon>
        <taxon>Kribbella</taxon>
    </lineage>
</organism>
<evidence type="ECO:0000256" key="1">
    <source>
        <dbReference type="SAM" id="MobiDB-lite"/>
    </source>
</evidence>
<evidence type="ECO:0000313" key="3">
    <source>
        <dbReference type="Proteomes" id="UP001500280"/>
    </source>
</evidence>
<protein>
    <submittedName>
        <fullName evidence="2">Uncharacterized protein</fullName>
    </submittedName>
</protein>
<dbReference type="Proteomes" id="UP001500280">
    <property type="component" value="Unassembled WGS sequence"/>
</dbReference>
<reference evidence="2 3" key="1">
    <citation type="journal article" date="2019" name="Int. J. Syst. Evol. Microbiol.">
        <title>The Global Catalogue of Microorganisms (GCM) 10K type strain sequencing project: providing services to taxonomists for standard genome sequencing and annotation.</title>
        <authorList>
            <consortium name="The Broad Institute Genomics Platform"/>
            <consortium name="The Broad Institute Genome Sequencing Center for Infectious Disease"/>
            <person name="Wu L."/>
            <person name="Ma J."/>
        </authorList>
    </citation>
    <scope>NUCLEOTIDE SEQUENCE [LARGE SCALE GENOMIC DNA]</scope>
    <source>
        <strain evidence="2 3">JCM 14307</strain>
    </source>
</reference>
<feature type="compositionally biased region" description="Basic and acidic residues" evidence="1">
    <location>
        <begin position="76"/>
        <end position="92"/>
    </location>
</feature>